<dbReference type="Proteomes" id="UP000322139">
    <property type="component" value="Unassembled WGS sequence"/>
</dbReference>
<sequence length="204" mass="21632">MKERILFFAAGLLVLTLGVALIIKSALGASAWDALAVGESNLFGLTVGTCVFINGIALIIINSILLKKKPEILAAGTILVIGALIDFWLLAVFKDFSPSLLLTQSCTLLSGILTMGLGIAVYLQAKFPPSPMDTLMVAVHTRFGLSLRTSRIASEGFALILAFLFQGAIGPGTILVTLTLGLVVQYFHPKLELLMANGFKKAVV</sequence>
<dbReference type="EMBL" id="VTER01000017">
    <property type="protein sequence ID" value="TYS41884.1"/>
    <property type="molecule type" value="Genomic_DNA"/>
</dbReference>
<feature type="transmembrane region" description="Helical" evidence="1">
    <location>
        <begin position="44"/>
        <end position="65"/>
    </location>
</feature>
<protein>
    <recommendedName>
        <fullName evidence="4">YitT family protein</fullName>
    </recommendedName>
</protein>
<comment type="caution">
    <text evidence="2">The sequence shown here is derived from an EMBL/GenBank/DDBJ whole genome shotgun (WGS) entry which is preliminary data.</text>
</comment>
<accession>A0A5D4QVI7</accession>
<proteinExistence type="predicted"/>
<name>A0A5D4QVI7_9BACI</name>
<evidence type="ECO:0000256" key="1">
    <source>
        <dbReference type="SAM" id="Phobius"/>
    </source>
</evidence>
<dbReference type="Pfam" id="PF19700">
    <property type="entry name" value="DUF6198"/>
    <property type="match status" value="1"/>
</dbReference>
<dbReference type="PANTHER" id="PTHR40078:SF1">
    <property type="entry name" value="INTEGRAL MEMBRANE PROTEIN"/>
    <property type="match status" value="1"/>
</dbReference>
<dbReference type="PANTHER" id="PTHR40078">
    <property type="entry name" value="INTEGRAL MEMBRANE PROTEIN-RELATED"/>
    <property type="match status" value="1"/>
</dbReference>
<keyword evidence="1" id="KW-0472">Membrane</keyword>
<evidence type="ECO:0000313" key="3">
    <source>
        <dbReference type="Proteomes" id="UP000322139"/>
    </source>
</evidence>
<dbReference type="InterPro" id="IPR038750">
    <property type="entry name" value="YczE/YyaS-like"/>
</dbReference>
<organism evidence="2 3">
    <name type="scientific">Bacillus infantis</name>
    <dbReference type="NCBI Taxonomy" id="324767"/>
    <lineage>
        <taxon>Bacteria</taxon>
        <taxon>Bacillati</taxon>
        <taxon>Bacillota</taxon>
        <taxon>Bacilli</taxon>
        <taxon>Bacillales</taxon>
        <taxon>Bacillaceae</taxon>
        <taxon>Bacillus</taxon>
    </lineage>
</organism>
<dbReference type="RefSeq" id="WP_148976941.1">
    <property type="nucleotide sequence ID" value="NZ_JBNIKU010000006.1"/>
</dbReference>
<evidence type="ECO:0000313" key="2">
    <source>
        <dbReference type="EMBL" id="TYS41884.1"/>
    </source>
</evidence>
<evidence type="ECO:0008006" key="4">
    <source>
        <dbReference type="Google" id="ProtNLM"/>
    </source>
</evidence>
<dbReference type="AlphaFoldDB" id="A0A5D4QVI7"/>
<feature type="transmembrane region" description="Helical" evidence="1">
    <location>
        <begin position="99"/>
        <end position="123"/>
    </location>
</feature>
<keyword evidence="1" id="KW-0812">Transmembrane</keyword>
<feature type="transmembrane region" description="Helical" evidence="1">
    <location>
        <begin position="157"/>
        <end position="187"/>
    </location>
</feature>
<reference evidence="2 3" key="1">
    <citation type="submission" date="2019-08" db="EMBL/GenBank/DDBJ databases">
        <title>Bacillus genomes from the desert of Cuatro Cienegas, Coahuila.</title>
        <authorList>
            <person name="Olmedo-Alvarez G."/>
        </authorList>
    </citation>
    <scope>NUCLEOTIDE SEQUENCE [LARGE SCALE GENOMIC DNA]</scope>
    <source>
        <strain evidence="2 3">CH446_14T</strain>
    </source>
</reference>
<feature type="transmembrane region" description="Helical" evidence="1">
    <location>
        <begin position="72"/>
        <end position="93"/>
    </location>
</feature>
<gene>
    <name evidence="2" type="ORF">FZD51_23475</name>
</gene>
<keyword evidence="1" id="KW-1133">Transmembrane helix</keyword>